<dbReference type="EMBL" id="MJFZ01002883">
    <property type="protein sequence ID" value="RAW20435.1"/>
    <property type="molecule type" value="Genomic_DNA"/>
</dbReference>
<keyword evidence="3" id="KW-1185">Reference proteome</keyword>
<comment type="caution">
    <text evidence="2">The sequence shown here is derived from an EMBL/GenBank/DDBJ whole genome shotgun (WGS) entry which is preliminary data.</text>
</comment>
<dbReference type="GO" id="GO:0015074">
    <property type="term" value="P:DNA integration"/>
    <property type="evidence" value="ECO:0007669"/>
    <property type="project" value="InterPro"/>
</dbReference>
<sequence length="193" mass="21540">MFLGDGFDGSRYLLVLKDSLTHYGNLFPCSSPTAYVAADAPVTWYKRYGCPKILISDQGSHFRNEIAVDNLCARLKIERQCSPVYSPWLNGTVERLNKDFLQVFRALLLEYKLDAVGSDIDCLVKLLSPSAVNAGSRHVARRASLQDPGWCCCCRRWYRRQAAIGNVAGLDRGCRFKPCFVLPSGEQGVPWAA</sequence>
<dbReference type="OrthoDB" id="120506at2759"/>
<protein>
    <recommendedName>
        <fullName evidence="1">Integrase catalytic domain-containing protein</fullName>
    </recommendedName>
</protein>
<dbReference type="GO" id="GO:0003676">
    <property type="term" value="F:nucleic acid binding"/>
    <property type="evidence" value="ECO:0007669"/>
    <property type="project" value="InterPro"/>
</dbReference>
<dbReference type="InterPro" id="IPR050951">
    <property type="entry name" value="Retrovirus_Pol_polyprotein"/>
</dbReference>
<dbReference type="VEuPathDB" id="FungiDB:PC110_g23123"/>
<proteinExistence type="predicted"/>
<dbReference type="PANTHER" id="PTHR37984:SF5">
    <property type="entry name" value="PROTEIN NYNRIN-LIKE"/>
    <property type="match status" value="1"/>
</dbReference>
<evidence type="ECO:0000259" key="1">
    <source>
        <dbReference type="PROSITE" id="PS50994"/>
    </source>
</evidence>
<dbReference type="Proteomes" id="UP000251314">
    <property type="component" value="Unassembled WGS sequence"/>
</dbReference>
<feature type="domain" description="Integrase catalytic" evidence="1">
    <location>
        <begin position="1"/>
        <end position="148"/>
    </location>
</feature>
<dbReference type="PANTHER" id="PTHR37984">
    <property type="entry name" value="PROTEIN CBG26694"/>
    <property type="match status" value="1"/>
</dbReference>
<name>A0A329R6Q6_9STRA</name>
<dbReference type="InterPro" id="IPR012337">
    <property type="entry name" value="RNaseH-like_sf"/>
</dbReference>
<organism evidence="2 3">
    <name type="scientific">Phytophthora cactorum</name>
    <dbReference type="NCBI Taxonomy" id="29920"/>
    <lineage>
        <taxon>Eukaryota</taxon>
        <taxon>Sar</taxon>
        <taxon>Stramenopiles</taxon>
        <taxon>Oomycota</taxon>
        <taxon>Peronosporomycetes</taxon>
        <taxon>Peronosporales</taxon>
        <taxon>Peronosporaceae</taxon>
        <taxon>Phytophthora</taxon>
    </lineage>
</organism>
<dbReference type="InterPro" id="IPR001584">
    <property type="entry name" value="Integrase_cat-core"/>
</dbReference>
<dbReference type="PROSITE" id="PS50994">
    <property type="entry name" value="INTEGRASE"/>
    <property type="match status" value="1"/>
</dbReference>
<evidence type="ECO:0000313" key="3">
    <source>
        <dbReference type="Proteomes" id="UP000251314"/>
    </source>
</evidence>
<dbReference type="InterPro" id="IPR036397">
    <property type="entry name" value="RNaseH_sf"/>
</dbReference>
<dbReference type="AlphaFoldDB" id="A0A329R6Q6"/>
<reference evidence="2 3" key="1">
    <citation type="submission" date="2018-01" db="EMBL/GenBank/DDBJ databases">
        <title>Draft genome of the strawberry crown rot pathogen Phytophthora cactorum.</title>
        <authorList>
            <person name="Armitage A.D."/>
            <person name="Lysoe E."/>
            <person name="Nellist C.F."/>
            <person name="Harrison R.J."/>
            <person name="Brurberg M.B."/>
        </authorList>
    </citation>
    <scope>NUCLEOTIDE SEQUENCE [LARGE SCALE GENOMIC DNA]</scope>
    <source>
        <strain evidence="2 3">10300</strain>
    </source>
</reference>
<dbReference type="SUPFAM" id="SSF53098">
    <property type="entry name" value="Ribonuclease H-like"/>
    <property type="match status" value="1"/>
</dbReference>
<gene>
    <name evidence="2" type="ORF">PC110_g23123</name>
</gene>
<dbReference type="Gene3D" id="3.30.420.10">
    <property type="entry name" value="Ribonuclease H-like superfamily/Ribonuclease H"/>
    <property type="match status" value="1"/>
</dbReference>
<evidence type="ECO:0000313" key="2">
    <source>
        <dbReference type="EMBL" id="RAW20435.1"/>
    </source>
</evidence>
<accession>A0A329R6Q6</accession>